<reference evidence="1" key="1">
    <citation type="submission" date="2024-02" db="EMBL/GenBank/DDBJ databases">
        <authorList>
            <consortium name="ELIXIR-Norway"/>
            <consortium name="Elixir Norway"/>
        </authorList>
    </citation>
    <scope>NUCLEOTIDE SEQUENCE</scope>
</reference>
<organism evidence="1 2">
    <name type="scientific">Sphagnum jensenii</name>
    <dbReference type="NCBI Taxonomy" id="128206"/>
    <lineage>
        <taxon>Eukaryota</taxon>
        <taxon>Viridiplantae</taxon>
        <taxon>Streptophyta</taxon>
        <taxon>Embryophyta</taxon>
        <taxon>Bryophyta</taxon>
        <taxon>Sphagnophytina</taxon>
        <taxon>Sphagnopsida</taxon>
        <taxon>Sphagnales</taxon>
        <taxon>Sphagnaceae</taxon>
        <taxon>Sphagnum</taxon>
    </lineage>
</organism>
<sequence>MATNDSFTMSASHFETTVADIVIDIKTQLKIVKSSISESKNFRGHLKENAFKALKTIEELINQQRDKFKLELNQMINAQIAQTSISYAKAAATALPTKTQFVVTVMPKDSGKTSATLKKEIQSRISPGKLGVGVSAVKHISRGGVLISCDTKGDAEKLKNEINSKLMSVEVNIPDKKMPKVIVYDHP</sequence>
<dbReference type="EMBL" id="CAXAQS010000992">
    <property type="protein sequence ID" value="CAK9254146.1"/>
    <property type="molecule type" value="Genomic_DNA"/>
</dbReference>
<evidence type="ECO:0000313" key="2">
    <source>
        <dbReference type="Proteomes" id="UP001497444"/>
    </source>
</evidence>
<name>A0ABP0VJM8_9BRYO</name>
<gene>
    <name evidence="1" type="ORF">CSSPJE1EN1_LOCUS29524</name>
</gene>
<proteinExistence type="predicted"/>
<evidence type="ECO:0000313" key="1">
    <source>
        <dbReference type="EMBL" id="CAK9254146.1"/>
    </source>
</evidence>
<comment type="caution">
    <text evidence="1">The sequence shown here is derived from an EMBL/GenBank/DDBJ whole genome shotgun (WGS) entry which is preliminary data.</text>
</comment>
<accession>A0ABP0VJM8</accession>
<keyword evidence="2" id="KW-1185">Reference proteome</keyword>
<protein>
    <submittedName>
        <fullName evidence="1">Uncharacterized protein</fullName>
    </submittedName>
</protein>
<dbReference type="Proteomes" id="UP001497444">
    <property type="component" value="Unassembled WGS sequence"/>
</dbReference>